<keyword evidence="1" id="KW-0732">Signal</keyword>
<reference evidence="4" key="1">
    <citation type="journal article" date="2019" name="Int. J. Syst. Evol. Microbiol.">
        <title>The Global Catalogue of Microorganisms (GCM) 10K type strain sequencing project: providing services to taxonomists for standard genome sequencing and annotation.</title>
        <authorList>
            <consortium name="The Broad Institute Genomics Platform"/>
            <consortium name="The Broad Institute Genome Sequencing Center for Infectious Disease"/>
            <person name="Wu L."/>
            <person name="Ma J."/>
        </authorList>
    </citation>
    <scope>NUCLEOTIDE SEQUENCE [LARGE SCALE GENOMIC DNA]</scope>
    <source>
        <strain evidence="4">CCUG 62114</strain>
    </source>
</reference>
<accession>A0ABW3I3K0</accession>
<sequence>MIQKTIVLLFILLANFSYSQETNKTPEKLAQQQLEAYNARDIEAFLIPYAEDVEAYNFPDKLLFKGKEAMRKGYAQIFNEVTNLHCEVKSRMIQGNIVIDKEYVQFG</sequence>
<evidence type="ECO:0000313" key="4">
    <source>
        <dbReference type="Proteomes" id="UP001596997"/>
    </source>
</evidence>
<dbReference type="SUPFAM" id="SSF54427">
    <property type="entry name" value="NTF2-like"/>
    <property type="match status" value="1"/>
</dbReference>
<dbReference type="EMBL" id="JBHTJM010000008">
    <property type="protein sequence ID" value="MFD0964115.1"/>
    <property type="molecule type" value="Genomic_DNA"/>
</dbReference>
<keyword evidence="4" id="KW-1185">Reference proteome</keyword>
<organism evidence="3 4">
    <name type="scientific">Pseudofulvibacter geojedonensis</name>
    <dbReference type="NCBI Taxonomy" id="1123758"/>
    <lineage>
        <taxon>Bacteria</taxon>
        <taxon>Pseudomonadati</taxon>
        <taxon>Bacteroidota</taxon>
        <taxon>Flavobacteriia</taxon>
        <taxon>Flavobacteriales</taxon>
        <taxon>Flavobacteriaceae</taxon>
        <taxon>Pseudofulvibacter</taxon>
    </lineage>
</organism>
<evidence type="ECO:0000256" key="1">
    <source>
        <dbReference type="SAM" id="SignalP"/>
    </source>
</evidence>
<dbReference type="Proteomes" id="UP001596997">
    <property type="component" value="Unassembled WGS sequence"/>
</dbReference>
<name>A0ABW3I3K0_9FLAO</name>
<protein>
    <submittedName>
        <fullName evidence="3">Nuclear transport factor 2 family protein</fullName>
    </submittedName>
</protein>
<dbReference type="Pfam" id="PF12680">
    <property type="entry name" value="SnoaL_2"/>
    <property type="match status" value="1"/>
</dbReference>
<comment type="caution">
    <text evidence="3">The sequence shown here is derived from an EMBL/GenBank/DDBJ whole genome shotgun (WGS) entry which is preliminary data.</text>
</comment>
<evidence type="ECO:0000313" key="3">
    <source>
        <dbReference type="EMBL" id="MFD0964115.1"/>
    </source>
</evidence>
<feature type="signal peptide" evidence="1">
    <location>
        <begin position="1"/>
        <end position="19"/>
    </location>
</feature>
<proteinExistence type="predicted"/>
<evidence type="ECO:0000259" key="2">
    <source>
        <dbReference type="Pfam" id="PF12680"/>
    </source>
</evidence>
<dbReference type="InterPro" id="IPR032710">
    <property type="entry name" value="NTF2-like_dom_sf"/>
</dbReference>
<dbReference type="RefSeq" id="WP_377715517.1">
    <property type="nucleotide sequence ID" value="NZ_JBHTJM010000008.1"/>
</dbReference>
<dbReference type="InterPro" id="IPR037401">
    <property type="entry name" value="SnoaL-like"/>
</dbReference>
<gene>
    <name evidence="3" type="ORF">ACFQ1O_08880</name>
</gene>
<feature type="domain" description="SnoaL-like" evidence="2">
    <location>
        <begin position="31"/>
        <end position="99"/>
    </location>
</feature>
<dbReference type="Gene3D" id="3.10.450.50">
    <property type="match status" value="1"/>
</dbReference>
<feature type="chain" id="PRO_5046322191" evidence="1">
    <location>
        <begin position="20"/>
        <end position="107"/>
    </location>
</feature>